<dbReference type="PANTHER" id="PTHR11439">
    <property type="entry name" value="GAG-POL-RELATED RETROTRANSPOSON"/>
    <property type="match status" value="1"/>
</dbReference>
<evidence type="ECO:0000313" key="2">
    <source>
        <dbReference type="EMBL" id="RDX81695.1"/>
    </source>
</evidence>
<dbReference type="EMBL" id="QJKJ01007851">
    <property type="protein sequence ID" value="RDX81695.1"/>
    <property type="molecule type" value="Genomic_DNA"/>
</dbReference>
<dbReference type="CDD" id="cd09272">
    <property type="entry name" value="RNase_HI_RT_Ty1"/>
    <property type="match status" value="1"/>
</dbReference>
<dbReference type="AlphaFoldDB" id="A0A371FTM5"/>
<keyword evidence="3" id="KW-1185">Reference proteome</keyword>
<dbReference type="Pfam" id="PF07727">
    <property type="entry name" value="RVT_2"/>
    <property type="match status" value="1"/>
</dbReference>
<reference evidence="2" key="1">
    <citation type="submission" date="2018-05" db="EMBL/GenBank/DDBJ databases">
        <title>Draft genome of Mucuna pruriens seed.</title>
        <authorList>
            <person name="Nnadi N.E."/>
            <person name="Vos R."/>
            <person name="Hasami M.H."/>
            <person name="Devisetty U.K."/>
            <person name="Aguiy J.C."/>
        </authorList>
    </citation>
    <scope>NUCLEOTIDE SEQUENCE [LARGE SCALE GENOMIC DNA]</scope>
    <source>
        <strain evidence="2">JCA_2017</strain>
    </source>
</reference>
<gene>
    <name evidence="2" type="ORF">CR513_37595</name>
</gene>
<dbReference type="SUPFAM" id="SSF56672">
    <property type="entry name" value="DNA/RNA polymerases"/>
    <property type="match status" value="1"/>
</dbReference>
<dbReference type="OrthoDB" id="128382at2759"/>
<proteinExistence type="predicted"/>
<evidence type="ECO:0000259" key="1">
    <source>
        <dbReference type="Pfam" id="PF07727"/>
    </source>
</evidence>
<dbReference type="Proteomes" id="UP000257109">
    <property type="component" value="Unassembled WGS sequence"/>
</dbReference>
<dbReference type="InterPro" id="IPR043502">
    <property type="entry name" value="DNA/RNA_pol_sf"/>
</dbReference>
<protein>
    <recommendedName>
        <fullName evidence="1">Reverse transcriptase Ty1/copia-type domain-containing protein</fullName>
    </recommendedName>
</protein>
<name>A0A371FTM5_MUCPR</name>
<dbReference type="InterPro" id="IPR013103">
    <property type="entry name" value="RVT_2"/>
</dbReference>
<feature type="non-terminal residue" evidence="2">
    <location>
        <position position="1"/>
    </location>
</feature>
<sequence length="236" mass="27210">MEKPRGFVAQGESSTMVCQLHRSLYRLKQSPRAWFGRFHTVVQQFGMFHSEAYHSIFYCHSTKGCIYLIVYVDDIRKYALDILEETSLLNSKFVDTPMDLNIQEIGGEKLNYLIVTWPYVSFAINVVSQFMHSPCQDHWDAMVRILKYIKNSLGKGLIYEDKGHAQIVGYSDADCTCSPTNRRSTSRYCVLIKGNLISWKSKKQNVVARSSAEVECNVMAIVTCELIWLKRLLREL</sequence>
<feature type="domain" description="Reverse transcriptase Ty1/copia-type" evidence="1">
    <location>
        <begin position="1"/>
        <end position="76"/>
    </location>
</feature>
<evidence type="ECO:0000313" key="3">
    <source>
        <dbReference type="Proteomes" id="UP000257109"/>
    </source>
</evidence>
<accession>A0A371FTM5</accession>
<dbReference type="PANTHER" id="PTHR11439:SF484">
    <property type="entry name" value="REVERSE TRANSCRIPTASE TY1_COPIA-TYPE DOMAIN-CONTAINING PROTEIN"/>
    <property type="match status" value="1"/>
</dbReference>
<dbReference type="STRING" id="157652.A0A371FTM5"/>
<organism evidence="2 3">
    <name type="scientific">Mucuna pruriens</name>
    <name type="common">Velvet bean</name>
    <name type="synonym">Dolichos pruriens</name>
    <dbReference type="NCBI Taxonomy" id="157652"/>
    <lineage>
        <taxon>Eukaryota</taxon>
        <taxon>Viridiplantae</taxon>
        <taxon>Streptophyta</taxon>
        <taxon>Embryophyta</taxon>
        <taxon>Tracheophyta</taxon>
        <taxon>Spermatophyta</taxon>
        <taxon>Magnoliopsida</taxon>
        <taxon>eudicotyledons</taxon>
        <taxon>Gunneridae</taxon>
        <taxon>Pentapetalae</taxon>
        <taxon>rosids</taxon>
        <taxon>fabids</taxon>
        <taxon>Fabales</taxon>
        <taxon>Fabaceae</taxon>
        <taxon>Papilionoideae</taxon>
        <taxon>50 kb inversion clade</taxon>
        <taxon>NPAAA clade</taxon>
        <taxon>indigoferoid/millettioid clade</taxon>
        <taxon>Phaseoleae</taxon>
        <taxon>Mucuna</taxon>
    </lineage>
</organism>
<comment type="caution">
    <text evidence="2">The sequence shown here is derived from an EMBL/GenBank/DDBJ whole genome shotgun (WGS) entry which is preliminary data.</text>
</comment>